<sequence length="235" mass="27536">MYLFYMDDSGENGSHIFTALGVHEKNWREVFEAIRNYRKELSKRAGIYMNKELHATKFVSGRGRPSKNFLDVARREKIFAYTLKTLANLGPEKLLLFNVVNRNQEWAYERILNRINRTMEARDDYAIIISDEGKEAEYTKLVRKMGAYNPIPSKFGVWDDDDATRNIPIKRIIEDPVFRNSETSFMIQVVDFCAYALLRKEMPNPRRPTLSDHFQLLEGICFKHANKKDPFGVIR</sequence>
<dbReference type="Proteomes" id="UP000626180">
    <property type="component" value="Unassembled WGS sequence"/>
</dbReference>
<dbReference type="InterPro" id="IPR024524">
    <property type="entry name" value="DUF3800"/>
</dbReference>
<dbReference type="Pfam" id="PF12686">
    <property type="entry name" value="DUF3800"/>
    <property type="match status" value="1"/>
</dbReference>
<organism evidence="1 2">
    <name type="scientific">Pseudomonas luteola</name>
    <dbReference type="NCBI Taxonomy" id="47886"/>
    <lineage>
        <taxon>Bacteria</taxon>
        <taxon>Pseudomonadati</taxon>
        <taxon>Pseudomonadota</taxon>
        <taxon>Gammaproteobacteria</taxon>
        <taxon>Pseudomonadales</taxon>
        <taxon>Pseudomonadaceae</taxon>
        <taxon>Pseudomonas</taxon>
    </lineage>
</organism>
<reference evidence="1 2" key="1">
    <citation type="submission" date="2020-10" db="EMBL/GenBank/DDBJ databases">
        <title>Genome sequences of Pseudomonas isolates.</title>
        <authorList>
            <person name="Wessels L."/>
            <person name="Reich F."/>
            <person name="Hammerl J."/>
        </authorList>
    </citation>
    <scope>NUCLEOTIDE SEQUENCE [LARGE SCALE GENOMIC DNA]</scope>
    <source>
        <strain evidence="1 2">20-MO00624-0</strain>
    </source>
</reference>
<comment type="caution">
    <text evidence="1">The sequence shown here is derived from an EMBL/GenBank/DDBJ whole genome shotgun (WGS) entry which is preliminary data.</text>
</comment>
<keyword evidence="2" id="KW-1185">Reference proteome</keyword>
<protein>
    <submittedName>
        <fullName evidence="1">DUF3800 domain-containing protein</fullName>
    </submittedName>
</protein>
<dbReference type="RefSeq" id="WP_073450206.1">
    <property type="nucleotide sequence ID" value="NZ_FQYS01000009.1"/>
</dbReference>
<accession>A0ABS0FPJ3</accession>
<evidence type="ECO:0000313" key="2">
    <source>
        <dbReference type="Proteomes" id="UP000626180"/>
    </source>
</evidence>
<dbReference type="EMBL" id="JADMCD010000009">
    <property type="protein sequence ID" value="MBF8642297.1"/>
    <property type="molecule type" value="Genomic_DNA"/>
</dbReference>
<evidence type="ECO:0000313" key="1">
    <source>
        <dbReference type="EMBL" id="MBF8642297.1"/>
    </source>
</evidence>
<name>A0ABS0FPJ3_PSELU</name>
<gene>
    <name evidence="1" type="ORF">IRZ65_16575</name>
</gene>
<proteinExistence type="predicted"/>